<accession>A0AAV1Q404</accession>
<dbReference type="AlphaFoldDB" id="A0AAV1Q404"/>
<protein>
    <submittedName>
        <fullName evidence="1">Uncharacterized protein</fullName>
    </submittedName>
</protein>
<keyword evidence="2" id="KW-1185">Reference proteome</keyword>
<feature type="non-terminal residue" evidence="1">
    <location>
        <position position="1"/>
    </location>
</feature>
<dbReference type="EMBL" id="CAWUFR010000432">
    <property type="protein sequence ID" value="CAK6977794.1"/>
    <property type="molecule type" value="Genomic_DNA"/>
</dbReference>
<organism evidence="1 2">
    <name type="scientific">Scomber scombrus</name>
    <name type="common">Atlantic mackerel</name>
    <name type="synonym">Scomber vernalis</name>
    <dbReference type="NCBI Taxonomy" id="13677"/>
    <lineage>
        <taxon>Eukaryota</taxon>
        <taxon>Metazoa</taxon>
        <taxon>Chordata</taxon>
        <taxon>Craniata</taxon>
        <taxon>Vertebrata</taxon>
        <taxon>Euteleostomi</taxon>
        <taxon>Actinopterygii</taxon>
        <taxon>Neopterygii</taxon>
        <taxon>Teleostei</taxon>
        <taxon>Neoteleostei</taxon>
        <taxon>Acanthomorphata</taxon>
        <taxon>Pelagiaria</taxon>
        <taxon>Scombriformes</taxon>
        <taxon>Scombridae</taxon>
        <taxon>Scomber</taxon>
    </lineage>
</organism>
<evidence type="ECO:0000313" key="2">
    <source>
        <dbReference type="Proteomes" id="UP001314229"/>
    </source>
</evidence>
<reference evidence="1 2" key="1">
    <citation type="submission" date="2024-01" db="EMBL/GenBank/DDBJ databases">
        <authorList>
            <person name="Alioto T."/>
            <person name="Alioto T."/>
            <person name="Gomez Garrido J."/>
        </authorList>
    </citation>
    <scope>NUCLEOTIDE SEQUENCE [LARGE SCALE GENOMIC DNA]</scope>
</reference>
<proteinExistence type="predicted"/>
<gene>
    <name evidence="1" type="ORF">FSCOSCO3_A004292</name>
</gene>
<dbReference type="Proteomes" id="UP001314229">
    <property type="component" value="Unassembled WGS sequence"/>
</dbReference>
<comment type="caution">
    <text evidence="1">The sequence shown here is derived from an EMBL/GenBank/DDBJ whole genome shotgun (WGS) entry which is preliminary data.</text>
</comment>
<evidence type="ECO:0000313" key="1">
    <source>
        <dbReference type="EMBL" id="CAK6977794.1"/>
    </source>
</evidence>
<sequence length="102" mass="11674">PCSPIKKEEKRDLKLSITRNDSGGVSLDLFQKETLEGIRLVDEDKQPDTRAVLVNTQDDSWRASSLRDGRGRLENHSLIVKLNQELTERIMEVKELERGDVD</sequence>
<name>A0AAV1Q404_SCOSC</name>